<dbReference type="InterPro" id="IPR050678">
    <property type="entry name" value="DNA_Partitioning_ATPase"/>
</dbReference>
<sequence>MTVQTPPVLPPVTLAELSLLSRRAATVIERLRERVFAPGSEKRLEIRFNVRTAAEMAGRTEKAIRDAEADGRLPEPAKDPETGRRNGYSLADVNRMREVFGTQPRRGDGDPPLVLAVQNFKGGVGKSTLVTHLAQFFALKGYRVCVIDCDSQASTTAVFGLNPDVDVNEEEDTLYPFFRHGGPKSLHYALRATYWPGIAIIPANLGLYDAEYEFAARMAREPAFILDRLREGVESISDQFDVILLDPPPALGMLSLSVLRAANALVVPAPPNNIDFASTAHFLKMMEATLAELARAGGARQYSFVKVLASKMNDQKSAHLAIKRMMDAVFPRDMLSATLKDSAEIDNATANLGTVYELTGPATRTETHKRCRAYLDAVGREIELLARKTWPSHHRALRREGLL</sequence>
<dbReference type="SUPFAM" id="SSF52540">
    <property type="entry name" value="P-loop containing nucleoside triphosphate hydrolases"/>
    <property type="match status" value="1"/>
</dbReference>
<organism evidence="3 4">
    <name type="scientific">Rhodovulum sulfidophilum</name>
    <name type="common">Rhodobacter sulfidophilus</name>
    <dbReference type="NCBI Taxonomy" id="35806"/>
    <lineage>
        <taxon>Bacteria</taxon>
        <taxon>Pseudomonadati</taxon>
        <taxon>Pseudomonadota</taxon>
        <taxon>Alphaproteobacteria</taxon>
        <taxon>Rhodobacterales</taxon>
        <taxon>Paracoccaceae</taxon>
        <taxon>Rhodovulum</taxon>
    </lineage>
</organism>
<reference evidence="3 4" key="1">
    <citation type="submission" date="2017-08" db="EMBL/GenBank/DDBJ databases">
        <title>Infants hospitalized years apart are colonized by the same room-sourced microbial strains.</title>
        <authorList>
            <person name="Brooks B."/>
            <person name="Olm M.R."/>
            <person name="Firek B.A."/>
            <person name="Baker R."/>
            <person name="Thomas B.C."/>
            <person name="Morowitz M.J."/>
            <person name="Banfield J.F."/>
        </authorList>
    </citation>
    <scope>NUCLEOTIDE SEQUENCE [LARGE SCALE GENOMIC DNA]</scope>
    <source>
        <strain evidence="3">S2_005_002_R2_34</strain>
    </source>
</reference>
<accession>A0A2W5N1Q1</accession>
<evidence type="ECO:0000313" key="3">
    <source>
        <dbReference type="EMBL" id="PZQ47326.1"/>
    </source>
</evidence>
<dbReference type="InterPro" id="IPR025669">
    <property type="entry name" value="AAA_dom"/>
</dbReference>
<comment type="caution">
    <text evidence="3">The sequence shown here is derived from an EMBL/GenBank/DDBJ whole genome shotgun (WGS) entry which is preliminary data.</text>
</comment>
<dbReference type="PANTHER" id="PTHR13696">
    <property type="entry name" value="P-LOOP CONTAINING NUCLEOSIDE TRIPHOSPHATE HYDROLASE"/>
    <property type="match status" value="1"/>
</dbReference>
<dbReference type="Pfam" id="PF13614">
    <property type="entry name" value="AAA_31"/>
    <property type="match status" value="1"/>
</dbReference>
<evidence type="ECO:0000259" key="2">
    <source>
        <dbReference type="Pfam" id="PF13614"/>
    </source>
</evidence>
<evidence type="ECO:0000256" key="1">
    <source>
        <dbReference type="SAM" id="MobiDB-lite"/>
    </source>
</evidence>
<dbReference type="AlphaFoldDB" id="A0A2W5N1Q1"/>
<dbReference type="InterPro" id="IPR027417">
    <property type="entry name" value="P-loop_NTPase"/>
</dbReference>
<name>A0A2W5N1Q1_RHOSU</name>
<dbReference type="PANTHER" id="PTHR13696:SF52">
    <property type="entry name" value="PARA FAMILY PROTEIN CT_582"/>
    <property type="match status" value="1"/>
</dbReference>
<gene>
    <name evidence="3" type="ORF">DI556_17820</name>
</gene>
<feature type="domain" description="AAA" evidence="2">
    <location>
        <begin position="114"/>
        <end position="286"/>
    </location>
</feature>
<evidence type="ECO:0000313" key="4">
    <source>
        <dbReference type="Proteomes" id="UP000249185"/>
    </source>
</evidence>
<dbReference type="EMBL" id="QFPW01000017">
    <property type="protein sequence ID" value="PZQ47326.1"/>
    <property type="molecule type" value="Genomic_DNA"/>
</dbReference>
<dbReference type="Proteomes" id="UP000249185">
    <property type="component" value="Unassembled WGS sequence"/>
</dbReference>
<protein>
    <submittedName>
        <fullName evidence="3">Chromosome partitioning protein</fullName>
    </submittedName>
</protein>
<dbReference type="Gene3D" id="3.40.50.300">
    <property type="entry name" value="P-loop containing nucleotide triphosphate hydrolases"/>
    <property type="match status" value="1"/>
</dbReference>
<dbReference type="CDD" id="cd02042">
    <property type="entry name" value="ParAB_family"/>
    <property type="match status" value="1"/>
</dbReference>
<proteinExistence type="predicted"/>
<feature type="region of interest" description="Disordered" evidence="1">
    <location>
        <begin position="59"/>
        <end position="87"/>
    </location>
</feature>
<feature type="compositionally biased region" description="Basic and acidic residues" evidence="1">
    <location>
        <begin position="59"/>
        <end position="84"/>
    </location>
</feature>